<dbReference type="AlphaFoldDB" id="A0A8S1BVU4"/>
<dbReference type="GO" id="GO:0005634">
    <property type="term" value="C:nucleus"/>
    <property type="evidence" value="ECO:0007669"/>
    <property type="project" value="TreeGrafter"/>
</dbReference>
<evidence type="ECO:0000256" key="3">
    <source>
        <dbReference type="ARBA" id="ARBA00022771"/>
    </source>
</evidence>
<dbReference type="PANTHER" id="PTHR10876">
    <property type="entry name" value="ZINC FINGER PROTEIN ZPR1"/>
    <property type="match status" value="1"/>
</dbReference>
<dbReference type="InterPro" id="IPR042451">
    <property type="entry name" value="ZPR1_A/B_dom"/>
</dbReference>
<comment type="caution">
    <text evidence="6">The sequence shown here is derived from an EMBL/GenBank/DDBJ whole genome shotgun (WGS) entry which is preliminary data.</text>
</comment>
<dbReference type="EMBL" id="CADEPI010000013">
    <property type="protein sequence ID" value="CAB3363716.1"/>
    <property type="molecule type" value="Genomic_DNA"/>
</dbReference>
<evidence type="ECO:0000256" key="1">
    <source>
        <dbReference type="ARBA" id="ARBA00008354"/>
    </source>
</evidence>
<proteinExistence type="inferred from homology"/>
<evidence type="ECO:0000313" key="7">
    <source>
        <dbReference type="Proteomes" id="UP000494165"/>
    </source>
</evidence>
<evidence type="ECO:0000259" key="5">
    <source>
        <dbReference type="SMART" id="SM00709"/>
    </source>
</evidence>
<feature type="domain" description="Zinc finger ZPR1-type" evidence="5">
    <location>
        <begin position="241"/>
        <end position="397"/>
    </location>
</feature>
<dbReference type="InterPro" id="IPR040141">
    <property type="entry name" value="ZPR1"/>
</dbReference>
<gene>
    <name evidence="6" type="ORF">CLODIP_2_CD09934</name>
</gene>
<sequence length="435" mass="48372">MTEAEVDKTEVLFKALSADDPEATEIESLCMECMENGMTRLLLTKIPYYKEVVIMSFACEHCGVRNNELQSGGKIDDQGVEITVTCEKPADLNRQVVKSDYTCIKVPELEFEIPSQSQKGEVTTIEGVLDRSIRGLEQDQTLRRIQDPEGAKQIDEFVVKLKDLKTKKFTMILEDISGNCFVENPNAPAADTGATLKRFTRTAEQDEILGIYSEQASPSLMDRDPSDVLQDLQSEILQFNTNCPECNAPCMTNMKVTSVPHFKDVVIMATNCDACGHRTNEVKSGGGIEPTGVKIEVSVKELFDLKRDVLKSDTCDVEVPELQLEVGPHALGGRFSTVEGLLVAMKEQLLAHWGDSVTAATSIKYDEFLGKMNMALEAKLPITLILDDPAGNSYVQSLDDENDANLKVTRYERTHEQNEDLGLNHIKTENYQEES</sequence>
<dbReference type="Proteomes" id="UP000494165">
    <property type="component" value="Unassembled WGS sequence"/>
</dbReference>
<reference evidence="6 7" key="1">
    <citation type="submission" date="2020-04" db="EMBL/GenBank/DDBJ databases">
        <authorList>
            <person name="Alioto T."/>
            <person name="Alioto T."/>
            <person name="Gomez Garrido J."/>
        </authorList>
    </citation>
    <scope>NUCLEOTIDE SEQUENCE [LARGE SCALE GENOMIC DNA]</scope>
</reference>
<comment type="similarity">
    <text evidence="1">Belongs to the ZPR1 family.</text>
</comment>
<name>A0A8S1BVU4_9INSE</name>
<keyword evidence="7" id="KW-1185">Reference proteome</keyword>
<evidence type="ECO:0000256" key="2">
    <source>
        <dbReference type="ARBA" id="ARBA00022723"/>
    </source>
</evidence>
<dbReference type="PANTHER" id="PTHR10876:SF0">
    <property type="entry name" value="ZINC FINGER PROTEIN ZPR1"/>
    <property type="match status" value="1"/>
</dbReference>
<evidence type="ECO:0000256" key="4">
    <source>
        <dbReference type="ARBA" id="ARBA00022833"/>
    </source>
</evidence>
<protein>
    <recommendedName>
        <fullName evidence="5">Zinc finger ZPR1-type domain-containing protein</fullName>
    </recommendedName>
</protein>
<dbReference type="GO" id="GO:0008270">
    <property type="term" value="F:zinc ion binding"/>
    <property type="evidence" value="ECO:0007669"/>
    <property type="project" value="UniProtKB-KW"/>
</dbReference>
<dbReference type="InterPro" id="IPR056180">
    <property type="entry name" value="ZPR1_jr_dom"/>
</dbReference>
<dbReference type="Gene3D" id="2.20.25.420">
    <property type="entry name" value="ZPR1, zinc finger domain"/>
    <property type="match status" value="2"/>
</dbReference>
<organism evidence="6 7">
    <name type="scientific">Cloeon dipterum</name>
    <dbReference type="NCBI Taxonomy" id="197152"/>
    <lineage>
        <taxon>Eukaryota</taxon>
        <taxon>Metazoa</taxon>
        <taxon>Ecdysozoa</taxon>
        <taxon>Arthropoda</taxon>
        <taxon>Hexapoda</taxon>
        <taxon>Insecta</taxon>
        <taxon>Pterygota</taxon>
        <taxon>Palaeoptera</taxon>
        <taxon>Ephemeroptera</taxon>
        <taxon>Pisciforma</taxon>
        <taxon>Baetidae</taxon>
        <taxon>Cloeon</taxon>
    </lineage>
</organism>
<dbReference type="Gene3D" id="2.60.120.1040">
    <property type="entry name" value="ZPR1, A/B domain"/>
    <property type="match status" value="2"/>
</dbReference>
<dbReference type="OrthoDB" id="308464at2759"/>
<dbReference type="SMART" id="SM00709">
    <property type="entry name" value="Zpr1"/>
    <property type="match status" value="2"/>
</dbReference>
<dbReference type="InterPro" id="IPR042452">
    <property type="entry name" value="ZPR1_Znf1/2"/>
</dbReference>
<dbReference type="InterPro" id="IPR004457">
    <property type="entry name" value="Znf_ZPR1"/>
</dbReference>
<evidence type="ECO:0000313" key="6">
    <source>
        <dbReference type="EMBL" id="CAB3363716.1"/>
    </source>
</evidence>
<keyword evidence="4" id="KW-0862">Zinc</keyword>
<accession>A0A8S1BVU4</accession>
<dbReference type="NCBIfam" id="TIGR00310">
    <property type="entry name" value="ZPR1_znf"/>
    <property type="match status" value="2"/>
</dbReference>
<dbReference type="FunFam" id="2.20.25.420:FF:000003">
    <property type="entry name" value="zinc finger protein ZPR1"/>
    <property type="match status" value="1"/>
</dbReference>
<dbReference type="FunFam" id="2.20.25.420:FF:000001">
    <property type="entry name" value="Zinc finger protein ZPR1"/>
    <property type="match status" value="1"/>
</dbReference>
<keyword evidence="2" id="KW-0479">Metal-binding</keyword>
<dbReference type="Pfam" id="PF22794">
    <property type="entry name" value="jr-ZPR1"/>
    <property type="match status" value="2"/>
</dbReference>
<dbReference type="Pfam" id="PF03367">
    <property type="entry name" value="Zn_ribbon_ZPR1"/>
    <property type="match status" value="2"/>
</dbReference>
<keyword evidence="3" id="KW-0863">Zinc-finger</keyword>
<feature type="domain" description="Zinc finger ZPR1-type" evidence="5">
    <location>
        <begin position="28"/>
        <end position="184"/>
    </location>
</feature>